<dbReference type="CDD" id="cd00082">
    <property type="entry name" value="HisKA"/>
    <property type="match status" value="1"/>
</dbReference>
<dbReference type="GO" id="GO:0016301">
    <property type="term" value="F:kinase activity"/>
    <property type="evidence" value="ECO:0007669"/>
    <property type="project" value="UniProtKB-KW"/>
</dbReference>
<evidence type="ECO:0000256" key="4">
    <source>
        <dbReference type="ARBA" id="ARBA00022679"/>
    </source>
</evidence>
<evidence type="ECO:0000256" key="5">
    <source>
        <dbReference type="ARBA" id="ARBA00022777"/>
    </source>
</evidence>
<keyword evidence="4" id="KW-0808">Transferase</keyword>
<comment type="caution">
    <text evidence="8">The sequence shown here is derived from an EMBL/GenBank/DDBJ whole genome shotgun (WGS) entry which is preliminary data.</text>
</comment>
<evidence type="ECO:0000256" key="6">
    <source>
        <dbReference type="ARBA" id="ARBA00023012"/>
    </source>
</evidence>
<sequence length="866" mass="95855">MGQMVISRMEKRIVIRLDGAATVDMRIKGDVRSEDAAHKRSVLSRLQTRALSAVSALPILLTASFSAHAEDMLGLIDTPFGMKVGTFEVVQFAMFLGAMGAALLSAGWLIRERSRIAHENRHLRDKVADLNVTVQRNEALLNLKDQRVIVWEGSSSTPVLIGSLPPEIGVPESRSLFLAFGRWLRVESVTLLDRSVSALREKARPFDIAIETSKGTPLEVQGRTSGGYAIVRFINPGEVRAAQAMLKAENYHLSEAVATLRGLLDAIDMPAWSRSSEGQLNWVNLAYAKAVDERDPNSAVRDGRELFGVQARERIERDKTLNRKFHDQLSTVVGGDRHVFSVTDIAASNGSAGMAIDISEAELIREEFKRTVLNHSDTLDQLNSAVAMFDANRKLQFFNQAFAKLWGLETPFLESNPDNAMLLDRFRSDGILPEQPDWRRWKEQVLSAYHSIESQEYVWHLTDGRTLRVIVNPQPKGGVTWVFENLTEKLELESRYNTLIKVQGQTLDYLAEGVAVFGSDGKVRLANPAFASLWSLKSEQVAEGTHISAIRRVCEPVSDADNWESFVTTVTGFDDERRSLSGHIELTTGKILSYATAPLPNGQTMLTFVDVTDSVQVERALKEKNEALERTDELKNDFVQHVSYELRSPLTNIMGFTELLQTPMTGPLNDRQRDYLDHIGTSSSVLLTIVNDILDLATVDAGIMELDISDVSVTDAVTVASEKVADRLKEHNILLDTRIETGTGSFRADAARIKQVLSNLLSNAANYAPEGSTITLKCWREQTEMVFSVMDNGPGMPDYVLDSIFKRFQPYPNGGRKRGAGLGLSIVKGFVELHGGTVDIDSSAGKGTLVTCRFPLEARTFSLAAE</sequence>
<dbReference type="PRINTS" id="PR00344">
    <property type="entry name" value="BCTRLSENSOR"/>
</dbReference>
<dbReference type="EMBL" id="JAUSZT010000003">
    <property type="protein sequence ID" value="MDQ0997510.1"/>
    <property type="molecule type" value="Genomic_DNA"/>
</dbReference>
<evidence type="ECO:0000256" key="2">
    <source>
        <dbReference type="ARBA" id="ARBA00012438"/>
    </source>
</evidence>
<dbReference type="InterPro" id="IPR003661">
    <property type="entry name" value="HisK_dim/P_dom"/>
</dbReference>
<gene>
    <name evidence="8" type="ORF">QFZ34_002692</name>
</gene>
<dbReference type="Gene3D" id="3.30.450.20">
    <property type="entry name" value="PAS domain"/>
    <property type="match status" value="2"/>
</dbReference>
<accession>A0ABU0SC57</accession>
<dbReference type="Pfam" id="PF02518">
    <property type="entry name" value="HATPase_c"/>
    <property type="match status" value="1"/>
</dbReference>
<evidence type="ECO:0000313" key="9">
    <source>
        <dbReference type="Proteomes" id="UP001237780"/>
    </source>
</evidence>
<dbReference type="InterPro" id="IPR003594">
    <property type="entry name" value="HATPase_dom"/>
</dbReference>
<dbReference type="PANTHER" id="PTHR43711:SF1">
    <property type="entry name" value="HISTIDINE KINASE 1"/>
    <property type="match status" value="1"/>
</dbReference>
<reference evidence="8 9" key="1">
    <citation type="submission" date="2023-07" db="EMBL/GenBank/DDBJ databases">
        <title>Comparative genomics of wheat-associated soil bacteria to identify genetic determinants of phenazine resistance.</title>
        <authorList>
            <person name="Mouncey N."/>
        </authorList>
    </citation>
    <scope>NUCLEOTIDE SEQUENCE [LARGE SCALE GENOMIC DNA]</scope>
    <source>
        <strain evidence="8 9">W4I11</strain>
    </source>
</reference>
<dbReference type="Proteomes" id="UP001237780">
    <property type="component" value="Unassembled WGS sequence"/>
</dbReference>
<dbReference type="PANTHER" id="PTHR43711">
    <property type="entry name" value="TWO-COMPONENT HISTIDINE KINASE"/>
    <property type="match status" value="1"/>
</dbReference>
<dbReference type="InterPro" id="IPR050736">
    <property type="entry name" value="Sensor_HK_Regulatory"/>
</dbReference>
<dbReference type="InterPro" id="IPR035965">
    <property type="entry name" value="PAS-like_dom_sf"/>
</dbReference>
<dbReference type="SUPFAM" id="SSF55785">
    <property type="entry name" value="PYP-like sensor domain (PAS domain)"/>
    <property type="match status" value="2"/>
</dbReference>
<dbReference type="InterPro" id="IPR004358">
    <property type="entry name" value="Sig_transdc_His_kin-like_C"/>
</dbReference>
<dbReference type="SMART" id="SM00387">
    <property type="entry name" value="HATPase_c"/>
    <property type="match status" value="1"/>
</dbReference>
<keyword evidence="3" id="KW-0597">Phosphoprotein</keyword>
<keyword evidence="9" id="KW-1185">Reference proteome</keyword>
<keyword evidence="5 8" id="KW-0418">Kinase</keyword>
<dbReference type="EC" id="2.7.13.3" evidence="2"/>
<dbReference type="SUPFAM" id="SSF47384">
    <property type="entry name" value="Homodimeric domain of signal transducing histidine kinase"/>
    <property type="match status" value="1"/>
</dbReference>
<keyword evidence="6" id="KW-0902">Two-component regulatory system</keyword>
<proteinExistence type="predicted"/>
<dbReference type="Pfam" id="PF12860">
    <property type="entry name" value="PAS_7"/>
    <property type="match status" value="2"/>
</dbReference>
<evidence type="ECO:0000256" key="1">
    <source>
        <dbReference type="ARBA" id="ARBA00000085"/>
    </source>
</evidence>
<comment type="catalytic activity">
    <reaction evidence="1">
        <text>ATP + protein L-histidine = ADP + protein N-phospho-L-histidine.</text>
        <dbReference type="EC" id="2.7.13.3"/>
    </reaction>
</comment>
<dbReference type="Pfam" id="PF00512">
    <property type="entry name" value="HisKA"/>
    <property type="match status" value="1"/>
</dbReference>
<evidence type="ECO:0000256" key="3">
    <source>
        <dbReference type="ARBA" id="ARBA00022553"/>
    </source>
</evidence>
<dbReference type="InterPro" id="IPR036890">
    <property type="entry name" value="HATPase_C_sf"/>
</dbReference>
<feature type="domain" description="Histidine kinase" evidence="7">
    <location>
        <begin position="641"/>
        <end position="858"/>
    </location>
</feature>
<dbReference type="SUPFAM" id="SSF55874">
    <property type="entry name" value="ATPase domain of HSP90 chaperone/DNA topoisomerase II/histidine kinase"/>
    <property type="match status" value="1"/>
</dbReference>
<dbReference type="SMART" id="SM00388">
    <property type="entry name" value="HisKA"/>
    <property type="match status" value="1"/>
</dbReference>
<evidence type="ECO:0000313" key="8">
    <source>
        <dbReference type="EMBL" id="MDQ0997510.1"/>
    </source>
</evidence>
<name>A0ABU0SC57_9HYPH</name>
<organism evidence="8 9">
    <name type="scientific">Phyllobacterium ifriqiyense</name>
    <dbReference type="NCBI Taxonomy" id="314238"/>
    <lineage>
        <taxon>Bacteria</taxon>
        <taxon>Pseudomonadati</taxon>
        <taxon>Pseudomonadota</taxon>
        <taxon>Alphaproteobacteria</taxon>
        <taxon>Hyphomicrobiales</taxon>
        <taxon>Phyllobacteriaceae</taxon>
        <taxon>Phyllobacterium</taxon>
    </lineage>
</organism>
<dbReference type="InterPro" id="IPR036097">
    <property type="entry name" value="HisK_dim/P_sf"/>
</dbReference>
<dbReference type="Gene3D" id="1.10.287.130">
    <property type="match status" value="1"/>
</dbReference>
<protein>
    <recommendedName>
        <fullName evidence="2">histidine kinase</fullName>
        <ecNumber evidence="2">2.7.13.3</ecNumber>
    </recommendedName>
</protein>
<dbReference type="CDD" id="cd00075">
    <property type="entry name" value="HATPase"/>
    <property type="match status" value="1"/>
</dbReference>
<dbReference type="Gene3D" id="3.30.565.10">
    <property type="entry name" value="Histidine kinase-like ATPase, C-terminal domain"/>
    <property type="match status" value="1"/>
</dbReference>
<evidence type="ECO:0000259" key="7">
    <source>
        <dbReference type="PROSITE" id="PS50109"/>
    </source>
</evidence>
<dbReference type="PROSITE" id="PS50109">
    <property type="entry name" value="HIS_KIN"/>
    <property type="match status" value="1"/>
</dbReference>
<dbReference type="InterPro" id="IPR005467">
    <property type="entry name" value="His_kinase_dom"/>
</dbReference>